<proteinExistence type="predicted"/>
<protein>
    <submittedName>
        <fullName evidence="1">Uncharacterized protein</fullName>
    </submittedName>
</protein>
<organism evidence="1">
    <name type="scientific">viral metagenome</name>
    <dbReference type="NCBI Taxonomy" id="1070528"/>
    <lineage>
        <taxon>unclassified sequences</taxon>
        <taxon>metagenomes</taxon>
        <taxon>organismal metagenomes</taxon>
    </lineage>
</organism>
<accession>A0A6C0H5I4</accession>
<name>A0A6C0H5I4_9ZZZZ</name>
<dbReference type="InterPro" id="IPR043886">
    <property type="entry name" value="DUF5846"/>
</dbReference>
<dbReference type="Pfam" id="PF19164">
    <property type="entry name" value="DUF5846"/>
    <property type="match status" value="1"/>
</dbReference>
<dbReference type="AlphaFoldDB" id="A0A6C0H5I4"/>
<dbReference type="EMBL" id="MN739882">
    <property type="protein sequence ID" value="QHT75804.1"/>
    <property type="molecule type" value="Genomic_DNA"/>
</dbReference>
<reference evidence="1" key="1">
    <citation type="journal article" date="2020" name="Nature">
        <title>Giant virus diversity and host interactions through global metagenomics.</title>
        <authorList>
            <person name="Schulz F."/>
            <person name="Roux S."/>
            <person name="Paez-Espino D."/>
            <person name="Jungbluth S."/>
            <person name="Walsh D.A."/>
            <person name="Denef V.J."/>
            <person name="McMahon K.D."/>
            <person name="Konstantinidis K.T."/>
            <person name="Eloe-Fadrosh E.A."/>
            <person name="Kyrpides N.C."/>
            <person name="Woyke T."/>
        </authorList>
    </citation>
    <scope>NUCLEOTIDE SEQUENCE</scope>
    <source>
        <strain evidence="1">GVMAG-M-3300023179-71</strain>
    </source>
</reference>
<evidence type="ECO:0000313" key="1">
    <source>
        <dbReference type="EMBL" id="QHT75804.1"/>
    </source>
</evidence>
<sequence>MDKYCLMHSTHNTLDILQTGYLYTLEKLQNDDPNFYVGNAHIDKLPYIYMTLMKKENIKVMESINHSFCYDNMYLIFDSKLLMDNKFNINSHWYGGPDKDQQIIDTNNETDLLKIIEPYSHYLKNECLFFNKISIKKYLKEIHIYIDYFTKRKDIIHLKEFRDIIKLINEKYRNVSINIINSKKSSKKNYWYYYFNNNPI</sequence>